<reference evidence="1 2" key="2">
    <citation type="submission" date="2020-04" db="EMBL/GenBank/DDBJ databases">
        <authorList>
            <person name="Fomenkov A."/>
            <person name="Anton B.P."/>
            <person name="Roberts R.J."/>
        </authorList>
    </citation>
    <scope>NUCLEOTIDE SEQUENCE [LARGE SCALE GENOMIC DNA]</scope>
    <source>
        <strain evidence="1 2">NEB122</strain>
    </source>
</reference>
<dbReference type="Proteomes" id="UP000503498">
    <property type="component" value="Chromosome"/>
</dbReference>
<organism evidence="1 2">
    <name type="scientific">Xanthomonas campestris pv. badrii</name>
    <dbReference type="NCBI Taxonomy" id="149696"/>
    <lineage>
        <taxon>Bacteria</taxon>
        <taxon>Pseudomonadati</taxon>
        <taxon>Pseudomonadota</taxon>
        <taxon>Gammaproteobacteria</taxon>
        <taxon>Lysobacterales</taxon>
        <taxon>Lysobacteraceae</taxon>
        <taxon>Xanthomonas</taxon>
    </lineage>
</organism>
<dbReference type="RefSeq" id="WP_169707219.1">
    <property type="nucleotide sequence ID" value="NZ_CP051651.1"/>
</dbReference>
<evidence type="ECO:0000313" key="2">
    <source>
        <dbReference type="Proteomes" id="UP000503498"/>
    </source>
</evidence>
<protein>
    <submittedName>
        <fullName evidence="1">Uncharacterized protein</fullName>
    </submittedName>
</protein>
<gene>
    <name evidence="1" type="ORF">HG421_15990</name>
</gene>
<dbReference type="EMBL" id="CP051651">
    <property type="protein sequence ID" value="QJD69050.1"/>
    <property type="molecule type" value="Genomic_DNA"/>
</dbReference>
<dbReference type="AlphaFoldDB" id="A0A7Z2VCP0"/>
<name>A0A7Z2VCP0_XANCA</name>
<accession>A0A7Z2VCP0</accession>
<sequence length="175" mass="19166">MSLAFQTRSTFSQARSLVAKGLSDALEDSKDDQFSELHDAIADRVAYGQNCLEKAEKDFEAGDADAAWLSLIRASIEMGAVDALLQAVWITPRALAARKGREKATQAFEERRAAAVKHFLTNFGKPSTKAEAIDKLEASMELHGLAVGPNPRTSLYAQHPEIKTLISSLPRRPKQ</sequence>
<evidence type="ECO:0000313" key="1">
    <source>
        <dbReference type="EMBL" id="QJD69050.1"/>
    </source>
</evidence>
<proteinExistence type="predicted"/>
<reference evidence="1 2" key="1">
    <citation type="submission" date="2020-04" db="EMBL/GenBank/DDBJ databases">
        <title>Genome-Wide Identification of 5-Methylcytosine Sites in Bacterial Genomes By High-Throughput Sequencing of MspJI Restriction Fragments.</title>
        <authorList>
            <person name="Wu V."/>
        </authorList>
    </citation>
    <scope>NUCLEOTIDE SEQUENCE [LARGE SCALE GENOMIC DNA]</scope>
    <source>
        <strain evidence="1 2">NEB122</strain>
    </source>
</reference>